<dbReference type="EMBL" id="LVYI01000005">
    <property type="protein sequence ID" value="OAP59245.1"/>
    <property type="molecule type" value="Genomic_DNA"/>
</dbReference>
<keyword evidence="2" id="KW-1185">Reference proteome</keyword>
<protein>
    <submittedName>
        <fullName evidence="1">Uncharacterized protein</fullName>
    </submittedName>
</protein>
<dbReference type="RefSeq" id="XP_018692612.1">
    <property type="nucleotide sequence ID" value="XM_018838052.1"/>
</dbReference>
<evidence type="ECO:0000313" key="1">
    <source>
        <dbReference type="EMBL" id="OAP59245.1"/>
    </source>
</evidence>
<dbReference type="Proteomes" id="UP000078343">
    <property type="component" value="Unassembled WGS sequence"/>
</dbReference>
<proteinExistence type="predicted"/>
<name>A0A178ZJN4_9EURO</name>
<sequence length="198" mass="23488">MTYALPGNTFSPTAYPFWFLELPQKIQEKFYEYVYGEKQSRRVFMVESTALNRGYYRPYNGTKLVVRGYDYEILAQVSKKVRADSHKARQRSFNGQMTIFWGKDWDSTPYKKICEPRWELLRGRITKLVIYNVSGRNVESDFPEVWKRIPTCFPRVAEIRVHCNAYRYIIDSGSRPWILPIPLAIIFDEAFKINLTWA</sequence>
<gene>
    <name evidence="1" type="ORF">AYL99_06543</name>
</gene>
<organism evidence="1 2">
    <name type="scientific">Fonsecaea erecta</name>
    <dbReference type="NCBI Taxonomy" id="1367422"/>
    <lineage>
        <taxon>Eukaryota</taxon>
        <taxon>Fungi</taxon>
        <taxon>Dikarya</taxon>
        <taxon>Ascomycota</taxon>
        <taxon>Pezizomycotina</taxon>
        <taxon>Eurotiomycetes</taxon>
        <taxon>Chaetothyriomycetidae</taxon>
        <taxon>Chaetothyriales</taxon>
        <taxon>Herpotrichiellaceae</taxon>
        <taxon>Fonsecaea</taxon>
    </lineage>
</organism>
<reference evidence="1 2" key="1">
    <citation type="submission" date="2016-04" db="EMBL/GenBank/DDBJ databases">
        <title>Draft genome of Fonsecaea erecta CBS 125763.</title>
        <authorList>
            <person name="Weiss V.A."/>
            <person name="Vicente V.A."/>
            <person name="Raittz R.T."/>
            <person name="Moreno L.F."/>
            <person name="De Souza E.M."/>
            <person name="Pedrosa F.O."/>
            <person name="Steffens M.B."/>
            <person name="Faoro H."/>
            <person name="Tadra-Sfeir M.Z."/>
            <person name="Najafzadeh M.J."/>
            <person name="Felipe M.S."/>
            <person name="Teixeira M."/>
            <person name="Sun J."/>
            <person name="Xi L."/>
            <person name="Gomes R."/>
            <person name="De Azevedo C.M."/>
            <person name="Salgado C.G."/>
            <person name="Da Silva M.B."/>
            <person name="Nascimento M.F."/>
            <person name="Queiroz-Telles F."/>
            <person name="Attili D.S."/>
            <person name="Gorbushina A."/>
        </authorList>
    </citation>
    <scope>NUCLEOTIDE SEQUENCE [LARGE SCALE GENOMIC DNA]</scope>
    <source>
        <strain evidence="1 2">CBS 125763</strain>
    </source>
</reference>
<evidence type="ECO:0000313" key="2">
    <source>
        <dbReference type="Proteomes" id="UP000078343"/>
    </source>
</evidence>
<comment type="caution">
    <text evidence="1">The sequence shown here is derived from an EMBL/GenBank/DDBJ whole genome shotgun (WGS) entry which is preliminary data.</text>
</comment>
<accession>A0A178ZJN4</accession>
<dbReference type="OrthoDB" id="4155698at2759"/>
<dbReference type="GeneID" id="30010711"/>
<dbReference type="AlphaFoldDB" id="A0A178ZJN4"/>